<dbReference type="InParanoid" id="W2S9J6"/>
<dbReference type="OrthoDB" id="5409353at2759"/>
<proteinExistence type="predicted"/>
<evidence type="ECO:0000313" key="5">
    <source>
        <dbReference type="Proteomes" id="UP000030752"/>
    </source>
</evidence>
<dbReference type="PANTHER" id="PTHR40622:SF1">
    <property type="match status" value="1"/>
</dbReference>
<reference evidence="4 5" key="1">
    <citation type="submission" date="2013-03" db="EMBL/GenBank/DDBJ databases">
        <title>The Genome Sequence of Phialophora europaea CBS 101466.</title>
        <authorList>
            <consortium name="The Broad Institute Genomics Platform"/>
            <person name="Cuomo C."/>
            <person name="de Hoog S."/>
            <person name="Gorbushina A."/>
            <person name="Walker B."/>
            <person name="Young S.K."/>
            <person name="Zeng Q."/>
            <person name="Gargeya S."/>
            <person name="Fitzgerald M."/>
            <person name="Haas B."/>
            <person name="Abouelleil A."/>
            <person name="Allen A.W."/>
            <person name="Alvarado L."/>
            <person name="Arachchi H.M."/>
            <person name="Berlin A.M."/>
            <person name="Chapman S.B."/>
            <person name="Gainer-Dewar J."/>
            <person name="Goldberg J."/>
            <person name="Griggs A."/>
            <person name="Gujja S."/>
            <person name="Hansen M."/>
            <person name="Howarth C."/>
            <person name="Imamovic A."/>
            <person name="Ireland A."/>
            <person name="Larimer J."/>
            <person name="McCowan C."/>
            <person name="Murphy C."/>
            <person name="Pearson M."/>
            <person name="Poon T.W."/>
            <person name="Priest M."/>
            <person name="Roberts A."/>
            <person name="Saif S."/>
            <person name="Shea T."/>
            <person name="Sisk P."/>
            <person name="Sykes S."/>
            <person name="Wortman J."/>
            <person name="Nusbaum C."/>
            <person name="Birren B."/>
        </authorList>
    </citation>
    <scope>NUCLEOTIDE SEQUENCE [LARGE SCALE GENOMIC DNA]</scope>
    <source>
        <strain evidence="4 5">CBS 101466</strain>
    </source>
</reference>
<evidence type="ECO:0000256" key="3">
    <source>
        <dbReference type="SAM" id="SignalP"/>
    </source>
</evidence>
<dbReference type="eggNOG" id="ENOG502SC3G">
    <property type="taxonomic scope" value="Eukaryota"/>
</dbReference>
<name>W2S9J6_CYPE1</name>
<dbReference type="AlphaFoldDB" id="W2S9J6"/>
<feature type="transmembrane region" description="Helical" evidence="2">
    <location>
        <begin position="284"/>
        <end position="314"/>
    </location>
</feature>
<keyword evidence="3" id="KW-0732">Signal</keyword>
<dbReference type="RefSeq" id="XP_008713152.1">
    <property type="nucleotide sequence ID" value="XM_008714930.1"/>
</dbReference>
<keyword evidence="2" id="KW-0472">Membrane</keyword>
<protein>
    <recommendedName>
        <fullName evidence="6">Thioredoxin domain-containing protein</fullName>
    </recommendedName>
</protein>
<feature type="compositionally biased region" description="Acidic residues" evidence="1">
    <location>
        <begin position="359"/>
        <end position="369"/>
    </location>
</feature>
<dbReference type="VEuPathDB" id="FungiDB:HMPREF1541_10259"/>
<dbReference type="HOGENOM" id="CLU_051864_0_0_1"/>
<evidence type="ECO:0000256" key="1">
    <source>
        <dbReference type="SAM" id="MobiDB-lite"/>
    </source>
</evidence>
<gene>
    <name evidence="4" type="ORF">HMPREF1541_10259</name>
</gene>
<keyword evidence="5" id="KW-1185">Reference proteome</keyword>
<keyword evidence="2" id="KW-0812">Transmembrane</keyword>
<sequence>MHVATALAAGLATLNTATAFLIPPKAVLPNLQAGEEEVKTEIAHLFGLESTWKVELDCPNCPWGGFTEVEGKRVQWSTQYETTLQINVDADTDNGLLINNVATRTTAFGGPQPVSLYATQKRLDNGDTTPPIPIDFVMERLEPVHAPEDPLKMIVPVKFTIVGFGGHPVKVDTLSIDVLQSANTMKVMRIDKVPFIQTPGAASCEGESAWSYCRVRAIIAYRVNETMRIMREKAQKAKGWVKSCGNRGGYFRRPGHGPGHGRHGHHHHRAHRWAKMLHSTLRFFVIPALLGVIGGLLASAVGMLVGQFIVFLWLRFGRQGQRGPLGREVVEITITEDEKDGLLEYEEDLPAPPPRYEDVEAQEVEPEKE</sequence>
<dbReference type="EMBL" id="KB822714">
    <property type="protein sequence ID" value="ETN44589.1"/>
    <property type="molecule type" value="Genomic_DNA"/>
</dbReference>
<feature type="chain" id="PRO_5004825667" description="Thioredoxin domain-containing protein" evidence="3">
    <location>
        <begin position="20"/>
        <end position="369"/>
    </location>
</feature>
<feature type="region of interest" description="Disordered" evidence="1">
    <location>
        <begin position="346"/>
        <end position="369"/>
    </location>
</feature>
<dbReference type="GeneID" id="19977598"/>
<dbReference type="Proteomes" id="UP000030752">
    <property type="component" value="Unassembled WGS sequence"/>
</dbReference>
<dbReference type="PANTHER" id="PTHR40622">
    <property type="match status" value="1"/>
</dbReference>
<evidence type="ECO:0000313" key="4">
    <source>
        <dbReference type="EMBL" id="ETN44589.1"/>
    </source>
</evidence>
<accession>W2S9J6</accession>
<feature type="signal peptide" evidence="3">
    <location>
        <begin position="1"/>
        <end position="19"/>
    </location>
</feature>
<keyword evidence="2" id="KW-1133">Transmembrane helix</keyword>
<evidence type="ECO:0000256" key="2">
    <source>
        <dbReference type="SAM" id="Phobius"/>
    </source>
</evidence>
<evidence type="ECO:0008006" key="6">
    <source>
        <dbReference type="Google" id="ProtNLM"/>
    </source>
</evidence>
<organism evidence="4 5">
    <name type="scientific">Cyphellophora europaea (strain CBS 101466)</name>
    <name type="common">Phialophora europaea</name>
    <dbReference type="NCBI Taxonomy" id="1220924"/>
    <lineage>
        <taxon>Eukaryota</taxon>
        <taxon>Fungi</taxon>
        <taxon>Dikarya</taxon>
        <taxon>Ascomycota</taxon>
        <taxon>Pezizomycotina</taxon>
        <taxon>Eurotiomycetes</taxon>
        <taxon>Chaetothyriomycetidae</taxon>
        <taxon>Chaetothyriales</taxon>
        <taxon>Cyphellophoraceae</taxon>
        <taxon>Cyphellophora</taxon>
    </lineage>
</organism>